<evidence type="ECO:0000256" key="1">
    <source>
        <dbReference type="ARBA" id="ARBA00023015"/>
    </source>
</evidence>
<dbReference type="Pfam" id="PF00356">
    <property type="entry name" value="LacI"/>
    <property type="match status" value="1"/>
</dbReference>
<dbReference type="EMBL" id="QXGK01000003">
    <property type="protein sequence ID" value="RSX58159.1"/>
    <property type="molecule type" value="Genomic_DNA"/>
</dbReference>
<dbReference type="Gene3D" id="3.40.50.2300">
    <property type="match status" value="2"/>
</dbReference>
<dbReference type="InterPro" id="IPR046335">
    <property type="entry name" value="LacI/GalR-like_sensor"/>
</dbReference>
<evidence type="ECO:0000313" key="5">
    <source>
        <dbReference type="EMBL" id="RSX58159.1"/>
    </source>
</evidence>
<sequence>MVTIREIAQKSGYSQATVSRLLNGDPTLSVREATRRRIIEASEELGYAAGARRLALPRKVAVLDDFTPVEELQDAYFDQLRETLERHAKAQNMELVACSGVDDMIAEAGEYDGFIATGPEAPSFDDLKRLHELLPNGVFVDINPAPNLFDSVRPDLSQTILDALDSLTAAGMRRIGFIGGTGETMGQYRRQEDPRLLAFREWSARLGVDCDGLVYAEGPFTVDNGRDMAARMLADHADDLPDAVIVAADPIAVGALQACAAAGVLVPHDMALVSINDQTIARYTSPPLTTFAIDLDDLAASAITMLAESIAERRRVRHHLLISTSMTVRGSFVPAH</sequence>
<evidence type="ECO:0000313" key="6">
    <source>
        <dbReference type="Proteomes" id="UP000287470"/>
    </source>
</evidence>
<accession>A0A430FVW7</accession>
<dbReference type="PANTHER" id="PTHR30146:SF149">
    <property type="entry name" value="HTH-TYPE TRANSCRIPTIONAL REGULATOR EBGR"/>
    <property type="match status" value="1"/>
</dbReference>
<dbReference type="PANTHER" id="PTHR30146">
    <property type="entry name" value="LACI-RELATED TRANSCRIPTIONAL REPRESSOR"/>
    <property type="match status" value="1"/>
</dbReference>
<protein>
    <submittedName>
        <fullName evidence="5">LacI family transcriptional regulator</fullName>
    </submittedName>
</protein>
<gene>
    <name evidence="5" type="ORF">D2E24_0519</name>
</gene>
<dbReference type="RefSeq" id="WP_125967792.1">
    <property type="nucleotide sequence ID" value="NZ_QXGK01000003.1"/>
</dbReference>
<dbReference type="InterPro" id="IPR010982">
    <property type="entry name" value="Lambda_DNA-bd_dom_sf"/>
</dbReference>
<dbReference type="PROSITE" id="PS50932">
    <property type="entry name" value="HTH_LACI_2"/>
    <property type="match status" value="1"/>
</dbReference>
<keyword evidence="6" id="KW-1185">Reference proteome</keyword>
<dbReference type="InterPro" id="IPR000843">
    <property type="entry name" value="HTH_LacI"/>
</dbReference>
<name>A0A430FVW7_9BIFI</name>
<dbReference type="Pfam" id="PF13377">
    <property type="entry name" value="Peripla_BP_3"/>
    <property type="match status" value="1"/>
</dbReference>
<dbReference type="SUPFAM" id="SSF47413">
    <property type="entry name" value="lambda repressor-like DNA-binding domains"/>
    <property type="match status" value="1"/>
</dbReference>
<organism evidence="5 6">
    <name type="scientific">Bifidobacterium samirii</name>
    <dbReference type="NCBI Taxonomy" id="2306974"/>
    <lineage>
        <taxon>Bacteria</taxon>
        <taxon>Bacillati</taxon>
        <taxon>Actinomycetota</taxon>
        <taxon>Actinomycetes</taxon>
        <taxon>Bifidobacteriales</taxon>
        <taxon>Bifidobacteriaceae</taxon>
        <taxon>Bifidobacterium</taxon>
    </lineage>
</organism>
<dbReference type="CDD" id="cd01544">
    <property type="entry name" value="PBP1_GalR"/>
    <property type="match status" value="1"/>
</dbReference>
<dbReference type="Proteomes" id="UP000287470">
    <property type="component" value="Unassembled WGS sequence"/>
</dbReference>
<keyword evidence="3" id="KW-0804">Transcription</keyword>
<dbReference type="Gene3D" id="1.10.260.40">
    <property type="entry name" value="lambda repressor-like DNA-binding domains"/>
    <property type="match status" value="1"/>
</dbReference>
<proteinExistence type="predicted"/>
<keyword evidence="2" id="KW-0238">DNA-binding</keyword>
<feature type="domain" description="HTH lacI-type" evidence="4">
    <location>
        <begin position="2"/>
        <end position="56"/>
    </location>
</feature>
<reference evidence="5 6" key="1">
    <citation type="submission" date="2018-09" db="EMBL/GenBank/DDBJ databases">
        <title>Characterization of the phylogenetic diversity of five novel species belonging to the genus Bifidobacterium.</title>
        <authorList>
            <person name="Lugli G.A."/>
            <person name="Duranti S."/>
            <person name="Milani C."/>
        </authorList>
    </citation>
    <scope>NUCLEOTIDE SEQUENCE [LARGE SCALE GENOMIC DNA]</scope>
    <source>
        <strain evidence="5 6">2033B</strain>
    </source>
</reference>
<evidence type="ECO:0000256" key="2">
    <source>
        <dbReference type="ARBA" id="ARBA00023125"/>
    </source>
</evidence>
<dbReference type="GO" id="GO:0003700">
    <property type="term" value="F:DNA-binding transcription factor activity"/>
    <property type="evidence" value="ECO:0007669"/>
    <property type="project" value="TreeGrafter"/>
</dbReference>
<dbReference type="CDD" id="cd01392">
    <property type="entry name" value="HTH_LacI"/>
    <property type="match status" value="1"/>
</dbReference>
<dbReference type="InterPro" id="IPR028082">
    <property type="entry name" value="Peripla_BP_I"/>
</dbReference>
<dbReference type="GO" id="GO:0000976">
    <property type="term" value="F:transcription cis-regulatory region binding"/>
    <property type="evidence" value="ECO:0007669"/>
    <property type="project" value="TreeGrafter"/>
</dbReference>
<comment type="caution">
    <text evidence="5">The sequence shown here is derived from an EMBL/GenBank/DDBJ whole genome shotgun (WGS) entry which is preliminary data.</text>
</comment>
<evidence type="ECO:0000259" key="4">
    <source>
        <dbReference type="PROSITE" id="PS50932"/>
    </source>
</evidence>
<dbReference type="SUPFAM" id="SSF53822">
    <property type="entry name" value="Periplasmic binding protein-like I"/>
    <property type="match status" value="1"/>
</dbReference>
<dbReference type="OrthoDB" id="37081at2"/>
<dbReference type="AlphaFoldDB" id="A0A430FVW7"/>
<dbReference type="SMART" id="SM00354">
    <property type="entry name" value="HTH_LACI"/>
    <property type="match status" value="1"/>
</dbReference>
<evidence type="ECO:0000256" key="3">
    <source>
        <dbReference type="ARBA" id="ARBA00023163"/>
    </source>
</evidence>
<keyword evidence="1" id="KW-0805">Transcription regulation</keyword>